<evidence type="ECO:0000256" key="3">
    <source>
        <dbReference type="ARBA" id="ARBA00022692"/>
    </source>
</evidence>
<evidence type="ECO:0000313" key="18">
    <source>
        <dbReference type="EMBL" id="KAH0626376.1"/>
    </source>
</evidence>
<dbReference type="InterPro" id="IPR032695">
    <property type="entry name" value="Integrin_dom_sf"/>
</dbReference>
<comment type="similarity">
    <text evidence="2 16">Belongs to the integrin alpha chain family.</text>
</comment>
<dbReference type="Pfam" id="PF00092">
    <property type="entry name" value="VWA"/>
    <property type="match status" value="1"/>
</dbReference>
<comment type="subcellular location">
    <subcellularLocation>
        <location evidence="1 16">Membrane</location>
        <topology evidence="1 16">Single-pass type I membrane protein</topology>
    </subcellularLocation>
</comment>
<proteinExistence type="inferred from homology"/>
<evidence type="ECO:0000256" key="9">
    <source>
        <dbReference type="ARBA" id="ARBA00022989"/>
    </source>
</evidence>
<keyword evidence="4" id="KW-0479">Metal-binding</keyword>
<reference evidence="18 19" key="1">
    <citation type="journal article" date="2022" name="Gigascience">
        <title>A chromosome-level genome assembly and annotation of the desert horned lizard, Phrynosoma platyrhinos, provides insight into chromosomal rearrangements among reptiles.</title>
        <authorList>
            <person name="Koochekian N."/>
            <person name="Ascanio A."/>
            <person name="Farleigh K."/>
            <person name="Card D.C."/>
            <person name="Schield D.R."/>
            <person name="Castoe T.A."/>
            <person name="Jezkova T."/>
        </authorList>
    </citation>
    <scope>NUCLEOTIDE SEQUENCE [LARGE SCALE GENOMIC DNA]</scope>
    <source>
        <strain evidence="18">NK-2021</strain>
    </source>
</reference>
<evidence type="ECO:0000256" key="6">
    <source>
        <dbReference type="ARBA" id="ARBA00022737"/>
    </source>
</evidence>
<keyword evidence="9 16" id="KW-1133">Transmembrane helix</keyword>
<keyword evidence="14" id="KW-0325">Glycoprotein</keyword>
<keyword evidence="11 16" id="KW-0472">Membrane</keyword>
<feature type="repeat" description="FG-GAP" evidence="15">
    <location>
        <begin position="327"/>
        <end position="384"/>
    </location>
</feature>
<dbReference type="PROSITE" id="PS50234">
    <property type="entry name" value="VWFA"/>
    <property type="match status" value="1"/>
</dbReference>
<evidence type="ECO:0000256" key="5">
    <source>
        <dbReference type="ARBA" id="ARBA00022729"/>
    </source>
</evidence>
<feature type="domain" description="VWFA" evidence="17">
    <location>
        <begin position="74"/>
        <end position="179"/>
    </location>
</feature>
<gene>
    <name evidence="18" type="ORF">JD844_001323</name>
</gene>
<evidence type="ECO:0000256" key="11">
    <source>
        <dbReference type="ARBA" id="ARBA00023136"/>
    </source>
</evidence>
<dbReference type="SMART" id="SM00191">
    <property type="entry name" value="Int_alpha"/>
    <property type="match status" value="4"/>
</dbReference>
<dbReference type="Gene3D" id="2.60.40.1510">
    <property type="entry name" value="ntegrin, alpha v. Chain A, domain 3"/>
    <property type="match status" value="1"/>
</dbReference>
<dbReference type="InterPro" id="IPR048285">
    <property type="entry name" value="Integrin_alpha_Ig-like_2"/>
</dbReference>
<sequence>MLLSHAKDTSGISLGLSLATDEVNNSRIIACGPTWEHRCGELDYLNGICYVMSNNNQNLKVIRPAFQECVSGVDAAILYDDSGSISDPDFKTMQDFFLKLMNSVRKKDVQFAAVQYSTETHSIFDFTKYKTSEGQIENDIRGFPRIKGNTFTPTAIRFVADNVFTLQHGMRPHSKKILIEHVVSGTVGSYEWSGGLEVESLGDPPQTIFLNASDSGFKSSYLGYSVALAYRDQRTFYVVGAPRYQHIGKVVIFDKQSWTLTESIGGKQVKEQIGVKRKSFIGSYYGAELSAVDLNGNGDTDLILIGAPFYYNGTQGGLVEGHLSHFQTLRGIPDNGLGRFGAAFSSLGDVNGDGLTDVVIGAPMEDEEHGAIYIFLGERISASSFSPMLRFFGQSIQGKLDLSGDELTDLAVGALGSAVILRSRPVFTIIPSLSFSPSLISLDHPNCGSGKDLDVGPRGNLSLCFTLKPISTKWSSGALRATINFTLQSDAARSGGVQSLPRLMFENERPSISEIIRVGMMTMCVKKTLHAPVPFKQDCGPDDICVSDLRVSFNFSGSKGLKLSPTFILNLTVKLENVGETAYEPDLSFYYSPILSFQGASVLQSNWRLSPACKMHGSQRNASTRHSSCSFRPTALKRGTQAYLQFSFRSSKGESWHDKFVSITIQAHSQNENDTRTLHDNKATGYLPVLHPVNVIVKGLESTTYLNFSTENPEKKILTHTYEVKNMGSNSTPVNVTFELPLKTKLGFFWNVTPTHSDVRGCLGAGICTKFQCLISSLSQGQQVKFNFSGEFYGQDDTSKLDSQSFHLRSEASVVVDETRFFQSHPEEFHFSQIITEVELISPFNRVPIIIGSTIGGILLLAILVAVLYKVGFFKRKRIPQADETALSPVAPSEEAPAPSSSS</sequence>
<dbReference type="PROSITE" id="PS51470">
    <property type="entry name" value="FG_GAP"/>
    <property type="match status" value="4"/>
</dbReference>
<keyword evidence="7" id="KW-0106">Calcium</keyword>
<evidence type="ECO:0000256" key="12">
    <source>
        <dbReference type="ARBA" id="ARBA00023157"/>
    </source>
</evidence>
<dbReference type="Gene3D" id="1.20.5.930">
    <property type="entry name" value="Bicelle-embedded integrin alpha(iib) transmembrane segment"/>
    <property type="match status" value="1"/>
</dbReference>
<evidence type="ECO:0000256" key="14">
    <source>
        <dbReference type="ARBA" id="ARBA00023180"/>
    </source>
</evidence>
<comment type="caution">
    <text evidence="18">The sequence shown here is derived from an EMBL/GenBank/DDBJ whole genome shotgun (WGS) entry which is preliminary data.</text>
</comment>
<evidence type="ECO:0000256" key="8">
    <source>
        <dbReference type="ARBA" id="ARBA00022889"/>
    </source>
</evidence>
<evidence type="ECO:0000256" key="10">
    <source>
        <dbReference type="ARBA" id="ARBA00023037"/>
    </source>
</evidence>
<keyword evidence="5" id="KW-0732">Signal</keyword>
<evidence type="ECO:0000313" key="19">
    <source>
        <dbReference type="Proteomes" id="UP000826234"/>
    </source>
</evidence>
<dbReference type="SUPFAM" id="SSF69179">
    <property type="entry name" value="Integrin domains"/>
    <property type="match status" value="1"/>
</dbReference>
<protein>
    <recommendedName>
        <fullName evidence="17">VWFA domain-containing protein</fullName>
    </recommendedName>
</protein>
<dbReference type="PRINTS" id="PR01185">
    <property type="entry name" value="INTEGRINA"/>
</dbReference>
<dbReference type="PROSITE" id="PS00242">
    <property type="entry name" value="INTEGRIN_ALPHA"/>
    <property type="match status" value="1"/>
</dbReference>
<dbReference type="Pfam" id="PF21520">
    <property type="entry name" value="ITGAX-like_Ig_3"/>
    <property type="match status" value="1"/>
</dbReference>
<dbReference type="SMART" id="SM00327">
    <property type="entry name" value="VWA"/>
    <property type="match status" value="1"/>
</dbReference>
<dbReference type="InterPro" id="IPR048633">
    <property type="entry name" value="ITGAX-like_Ig_3"/>
</dbReference>
<dbReference type="Proteomes" id="UP000826234">
    <property type="component" value="Unassembled WGS sequence"/>
</dbReference>
<dbReference type="PANTHER" id="PTHR23220:SF118">
    <property type="entry name" value="INTEGRIN ALPHA-X"/>
    <property type="match status" value="1"/>
</dbReference>
<keyword evidence="8 16" id="KW-0130">Cell adhesion</keyword>
<accession>A0ABQ7TAB5</accession>
<dbReference type="SUPFAM" id="SSF69318">
    <property type="entry name" value="Integrin alpha N-terminal domain"/>
    <property type="match status" value="1"/>
</dbReference>
<evidence type="ECO:0000256" key="7">
    <source>
        <dbReference type="ARBA" id="ARBA00022837"/>
    </source>
</evidence>
<feature type="transmembrane region" description="Helical" evidence="16">
    <location>
        <begin position="849"/>
        <end position="869"/>
    </location>
</feature>
<evidence type="ECO:0000256" key="16">
    <source>
        <dbReference type="RuleBase" id="RU003762"/>
    </source>
</evidence>
<keyword evidence="6" id="KW-0677">Repeat</keyword>
<feature type="repeat" description="FG-GAP" evidence="15">
    <location>
        <begin position="272"/>
        <end position="319"/>
    </location>
</feature>
<dbReference type="SUPFAM" id="SSF53300">
    <property type="entry name" value="vWA-like"/>
    <property type="match status" value="1"/>
</dbReference>
<dbReference type="InterPro" id="IPR028994">
    <property type="entry name" value="Integrin_alpha_N"/>
</dbReference>
<keyword evidence="19" id="KW-1185">Reference proteome</keyword>
<keyword evidence="10 16" id="KW-0401">Integrin</keyword>
<dbReference type="InterPro" id="IPR002035">
    <property type="entry name" value="VWF_A"/>
</dbReference>
<dbReference type="PANTHER" id="PTHR23220">
    <property type="entry name" value="INTEGRIN ALPHA"/>
    <property type="match status" value="1"/>
</dbReference>
<dbReference type="EMBL" id="JAIPUX010000521">
    <property type="protein sequence ID" value="KAH0626376.1"/>
    <property type="molecule type" value="Genomic_DNA"/>
</dbReference>
<organism evidence="18 19">
    <name type="scientific">Phrynosoma platyrhinos</name>
    <name type="common">Desert horned lizard</name>
    <dbReference type="NCBI Taxonomy" id="52577"/>
    <lineage>
        <taxon>Eukaryota</taxon>
        <taxon>Metazoa</taxon>
        <taxon>Chordata</taxon>
        <taxon>Craniata</taxon>
        <taxon>Vertebrata</taxon>
        <taxon>Euteleostomi</taxon>
        <taxon>Lepidosauria</taxon>
        <taxon>Squamata</taxon>
        <taxon>Bifurcata</taxon>
        <taxon>Unidentata</taxon>
        <taxon>Episquamata</taxon>
        <taxon>Toxicofera</taxon>
        <taxon>Iguania</taxon>
        <taxon>Phrynosomatidae</taxon>
        <taxon>Phrynosomatinae</taxon>
        <taxon>Phrynosoma</taxon>
    </lineage>
</organism>
<evidence type="ECO:0000259" key="17">
    <source>
        <dbReference type="PROSITE" id="PS50234"/>
    </source>
</evidence>
<evidence type="ECO:0000256" key="4">
    <source>
        <dbReference type="ARBA" id="ARBA00022723"/>
    </source>
</evidence>
<keyword evidence="12" id="KW-1015">Disulfide bond</keyword>
<dbReference type="Gene3D" id="2.60.40.1530">
    <property type="entry name" value="ntegrin, alpha v. Chain A, domain 4"/>
    <property type="match status" value="1"/>
</dbReference>
<dbReference type="InterPro" id="IPR013519">
    <property type="entry name" value="Int_alpha_beta-p"/>
</dbReference>
<evidence type="ECO:0000256" key="13">
    <source>
        <dbReference type="ARBA" id="ARBA00023170"/>
    </source>
</evidence>
<evidence type="ECO:0000256" key="2">
    <source>
        <dbReference type="ARBA" id="ARBA00008054"/>
    </source>
</evidence>
<feature type="repeat" description="FG-GAP" evidence="15">
    <location>
        <begin position="208"/>
        <end position="262"/>
    </location>
</feature>
<dbReference type="InterPro" id="IPR018184">
    <property type="entry name" value="Integrin_alpha_C_CS"/>
</dbReference>
<keyword evidence="13 16" id="KW-0675">Receptor</keyword>
<dbReference type="Pfam" id="PF01839">
    <property type="entry name" value="FG-GAP"/>
    <property type="match status" value="2"/>
</dbReference>
<dbReference type="Gene3D" id="2.130.10.130">
    <property type="entry name" value="Integrin alpha, N-terminal"/>
    <property type="match status" value="2"/>
</dbReference>
<name>A0ABQ7TAB5_PHRPL</name>
<dbReference type="InterPro" id="IPR013517">
    <property type="entry name" value="FG-GAP"/>
</dbReference>
<dbReference type="InterPro" id="IPR000413">
    <property type="entry name" value="Integrin_alpha"/>
</dbReference>
<dbReference type="InterPro" id="IPR036465">
    <property type="entry name" value="vWFA_dom_sf"/>
</dbReference>
<evidence type="ECO:0000256" key="1">
    <source>
        <dbReference type="ARBA" id="ARBA00004479"/>
    </source>
</evidence>
<keyword evidence="3 16" id="KW-0812">Transmembrane</keyword>
<evidence type="ECO:0000256" key="15">
    <source>
        <dbReference type="PROSITE-ProRule" id="PRU00803"/>
    </source>
</evidence>
<dbReference type="Pfam" id="PF20805">
    <property type="entry name" value="Integrin_A_Ig_2"/>
    <property type="match status" value="1"/>
</dbReference>
<feature type="repeat" description="FG-GAP" evidence="15">
    <location>
        <begin position="385"/>
        <end position="438"/>
    </location>
</feature>